<dbReference type="OrthoDB" id="794214at2"/>
<feature type="domain" description="Putative auto-transporter adhesin head GIN" evidence="2">
    <location>
        <begin position="34"/>
        <end position="216"/>
    </location>
</feature>
<keyword evidence="1" id="KW-0732">Signal</keyword>
<evidence type="ECO:0000256" key="1">
    <source>
        <dbReference type="SAM" id="SignalP"/>
    </source>
</evidence>
<dbReference type="EMBL" id="VLLI01000006">
    <property type="protein sequence ID" value="TWI99845.1"/>
    <property type="molecule type" value="Genomic_DNA"/>
</dbReference>
<protein>
    <submittedName>
        <fullName evidence="3">Putative autotransporter adhesin-like protein</fullName>
    </submittedName>
</protein>
<dbReference type="Gene3D" id="2.160.20.120">
    <property type="match status" value="1"/>
</dbReference>
<evidence type="ECO:0000313" key="3">
    <source>
        <dbReference type="EMBL" id="TWI99845.1"/>
    </source>
</evidence>
<sequence length="233" mass="23745">MKKIAYSIFALLLLTGTTFKALAQSEQSRSVSGFHSISSSGPFDVHVNINGTESLKISASSDIINEIETVVEDGNLEIKFKHHSENHDNIGRIDVYVTAKSLSGLANAGSGSIKVEGVVSGDNVNIVLSGSGSISSSVKSGDLHATISGSGSIHLNGHTSESKVTISGSGELNGKELKTGSASVLITGSGNAYFSAEKTISAHIVGSGNVVYTGSATVTDSKTIGSGSVSKAD</sequence>
<name>A0A562U1Z5_9SPHI</name>
<gene>
    <name evidence="3" type="ORF">JN11_02260</name>
</gene>
<reference evidence="3 4" key="1">
    <citation type="submission" date="2019-07" db="EMBL/GenBank/DDBJ databases">
        <title>Genomic Encyclopedia of Archaeal and Bacterial Type Strains, Phase II (KMG-II): from individual species to whole genera.</title>
        <authorList>
            <person name="Goeker M."/>
        </authorList>
    </citation>
    <scope>NUCLEOTIDE SEQUENCE [LARGE SCALE GENOMIC DNA]</scope>
    <source>
        <strain evidence="3 4">ATCC BAA-1854</strain>
    </source>
</reference>
<proteinExistence type="predicted"/>
<dbReference type="RefSeq" id="WP_144912551.1">
    <property type="nucleotide sequence ID" value="NZ_VLLI01000006.1"/>
</dbReference>
<feature type="signal peptide" evidence="1">
    <location>
        <begin position="1"/>
        <end position="23"/>
    </location>
</feature>
<feature type="chain" id="PRO_5022037129" evidence="1">
    <location>
        <begin position="24"/>
        <end position="233"/>
    </location>
</feature>
<evidence type="ECO:0000313" key="4">
    <source>
        <dbReference type="Proteomes" id="UP000317010"/>
    </source>
</evidence>
<accession>A0A562U1Z5</accession>
<keyword evidence="4" id="KW-1185">Reference proteome</keyword>
<dbReference type="Proteomes" id="UP000317010">
    <property type="component" value="Unassembled WGS sequence"/>
</dbReference>
<dbReference type="AlphaFoldDB" id="A0A562U1Z5"/>
<organism evidence="3 4">
    <name type="scientific">Mucilaginibacter frigoritolerans</name>
    <dbReference type="NCBI Taxonomy" id="652788"/>
    <lineage>
        <taxon>Bacteria</taxon>
        <taxon>Pseudomonadati</taxon>
        <taxon>Bacteroidota</taxon>
        <taxon>Sphingobacteriia</taxon>
        <taxon>Sphingobacteriales</taxon>
        <taxon>Sphingobacteriaceae</taxon>
        <taxon>Mucilaginibacter</taxon>
    </lineage>
</organism>
<dbReference type="Pfam" id="PF10988">
    <property type="entry name" value="DUF2807"/>
    <property type="match status" value="1"/>
</dbReference>
<comment type="caution">
    <text evidence="3">The sequence shown here is derived from an EMBL/GenBank/DDBJ whole genome shotgun (WGS) entry which is preliminary data.</text>
</comment>
<dbReference type="InterPro" id="IPR021255">
    <property type="entry name" value="DUF2807"/>
</dbReference>
<evidence type="ECO:0000259" key="2">
    <source>
        <dbReference type="Pfam" id="PF10988"/>
    </source>
</evidence>